<evidence type="ECO:0000259" key="3">
    <source>
        <dbReference type="PROSITE" id="PS50110"/>
    </source>
</evidence>
<evidence type="ECO:0000313" key="5">
    <source>
        <dbReference type="Proteomes" id="UP000249061"/>
    </source>
</evidence>
<dbReference type="SMART" id="SM00448">
    <property type="entry name" value="REC"/>
    <property type="match status" value="1"/>
</dbReference>
<proteinExistence type="predicted"/>
<dbReference type="PROSITE" id="PS50110">
    <property type="entry name" value="RESPONSE_REGULATORY"/>
    <property type="match status" value="1"/>
</dbReference>
<dbReference type="InterPro" id="IPR001789">
    <property type="entry name" value="Sig_transdc_resp-reg_receiver"/>
</dbReference>
<organism evidence="4 5">
    <name type="scientific">Archangium gephyra</name>
    <dbReference type="NCBI Taxonomy" id="48"/>
    <lineage>
        <taxon>Bacteria</taxon>
        <taxon>Pseudomonadati</taxon>
        <taxon>Myxococcota</taxon>
        <taxon>Myxococcia</taxon>
        <taxon>Myxococcales</taxon>
        <taxon>Cystobacterineae</taxon>
        <taxon>Archangiaceae</taxon>
        <taxon>Archangium</taxon>
    </lineage>
</organism>
<evidence type="ECO:0000313" key="4">
    <source>
        <dbReference type="EMBL" id="PZR05917.1"/>
    </source>
</evidence>
<feature type="modified residue" description="4-aspartylphosphate" evidence="2">
    <location>
        <position position="56"/>
    </location>
</feature>
<dbReference type="Gene3D" id="3.40.50.2300">
    <property type="match status" value="1"/>
</dbReference>
<reference evidence="4 5" key="1">
    <citation type="submission" date="2017-08" db="EMBL/GenBank/DDBJ databases">
        <title>Infants hospitalized years apart are colonized by the same room-sourced microbial strains.</title>
        <authorList>
            <person name="Brooks B."/>
            <person name="Olm M.R."/>
            <person name="Firek B.A."/>
            <person name="Baker R."/>
            <person name="Thomas B.C."/>
            <person name="Morowitz M.J."/>
            <person name="Banfield J.F."/>
        </authorList>
    </citation>
    <scope>NUCLEOTIDE SEQUENCE [LARGE SCALE GENOMIC DNA]</scope>
    <source>
        <strain evidence="4">S2_003_000_R2_14</strain>
    </source>
</reference>
<feature type="domain" description="Response regulatory" evidence="3">
    <location>
        <begin position="7"/>
        <end position="122"/>
    </location>
</feature>
<sequence length="176" mass="19862">MNQTPPSILVVDDEENVFKSLQRCLRKEGYVLDHATGPEQAFQLLAEKEYQVVLSDHLMPGMTGLQFLTLVRSRYPDAVRIMLTGHADLQTAIDAINRGHIYRFLSKPWDDLELKAALYFALEYRKESLENRRLLSLVRNDSLAASRLEAKHPGITTVKRAENGAIILDLDEAVAG</sequence>
<accession>A0A2W5SW47</accession>
<gene>
    <name evidence="4" type="ORF">DI536_31130</name>
</gene>
<dbReference type="SUPFAM" id="SSF52172">
    <property type="entry name" value="CheY-like"/>
    <property type="match status" value="1"/>
</dbReference>
<keyword evidence="1 2" id="KW-0597">Phosphoprotein</keyword>
<protein>
    <submittedName>
        <fullName evidence="4">Response regulator</fullName>
    </submittedName>
</protein>
<dbReference type="GO" id="GO:0000160">
    <property type="term" value="P:phosphorelay signal transduction system"/>
    <property type="evidence" value="ECO:0007669"/>
    <property type="project" value="InterPro"/>
</dbReference>
<dbReference type="CDD" id="cd17569">
    <property type="entry name" value="REC_HupR-like"/>
    <property type="match status" value="1"/>
</dbReference>
<dbReference type="PANTHER" id="PTHR44591:SF19">
    <property type="entry name" value="TWO-COMPONENT RESPONSE REGULATOR-RELATED"/>
    <property type="match status" value="1"/>
</dbReference>
<dbReference type="Pfam" id="PF00072">
    <property type="entry name" value="Response_reg"/>
    <property type="match status" value="1"/>
</dbReference>
<dbReference type="InterPro" id="IPR011006">
    <property type="entry name" value="CheY-like_superfamily"/>
</dbReference>
<name>A0A2W5SW47_9BACT</name>
<dbReference type="EMBL" id="QFQP01000041">
    <property type="protein sequence ID" value="PZR05917.1"/>
    <property type="molecule type" value="Genomic_DNA"/>
</dbReference>
<dbReference type="Proteomes" id="UP000249061">
    <property type="component" value="Unassembled WGS sequence"/>
</dbReference>
<dbReference type="InterPro" id="IPR050595">
    <property type="entry name" value="Bact_response_regulator"/>
</dbReference>
<evidence type="ECO:0000256" key="2">
    <source>
        <dbReference type="PROSITE-ProRule" id="PRU00169"/>
    </source>
</evidence>
<comment type="caution">
    <text evidence="4">The sequence shown here is derived from an EMBL/GenBank/DDBJ whole genome shotgun (WGS) entry which is preliminary data.</text>
</comment>
<dbReference type="PANTHER" id="PTHR44591">
    <property type="entry name" value="STRESS RESPONSE REGULATOR PROTEIN 1"/>
    <property type="match status" value="1"/>
</dbReference>
<dbReference type="AlphaFoldDB" id="A0A2W5SW47"/>
<evidence type="ECO:0000256" key="1">
    <source>
        <dbReference type="ARBA" id="ARBA00022553"/>
    </source>
</evidence>